<dbReference type="InterPro" id="IPR010982">
    <property type="entry name" value="Lambda_DNA-bd_dom_sf"/>
</dbReference>
<reference evidence="2 3" key="1">
    <citation type="submission" date="2021-01" db="EMBL/GenBank/DDBJ databases">
        <title>WGS of actinomycetes isolated from Thailand.</title>
        <authorList>
            <person name="Thawai C."/>
        </authorList>
    </citation>
    <scope>NUCLEOTIDE SEQUENCE [LARGE SCALE GENOMIC DNA]</scope>
    <source>
        <strain evidence="2 3">LPG 2</strain>
    </source>
</reference>
<dbReference type="SMART" id="SM00530">
    <property type="entry name" value="HTH_XRE"/>
    <property type="match status" value="1"/>
</dbReference>
<feature type="domain" description="HTH cro/C1-type" evidence="1">
    <location>
        <begin position="16"/>
        <end position="52"/>
    </location>
</feature>
<protein>
    <submittedName>
        <fullName evidence="2">Helix-turn-helix transcriptional regulator</fullName>
    </submittedName>
</protein>
<dbReference type="EMBL" id="JAERRJ010000008">
    <property type="protein sequence ID" value="MBL1077107.1"/>
    <property type="molecule type" value="Genomic_DNA"/>
</dbReference>
<comment type="caution">
    <text evidence="2">The sequence shown here is derived from an EMBL/GenBank/DDBJ whole genome shotgun (WGS) entry which is preliminary data.</text>
</comment>
<dbReference type="Pfam" id="PF13560">
    <property type="entry name" value="HTH_31"/>
    <property type="match status" value="1"/>
</dbReference>
<dbReference type="PROSITE" id="PS50943">
    <property type="entry name" value="HTH_CROC1"/>
    <property type="match status" value="1"/>
</dbReference>
<dbReference type="Gene3D" id="1.10.260.40">
    <property type="entry name" value="lambda repressor-like DNA-binding domains"/>
    <property type="match status" value="1"/>
</dbReference>
<keyword evidence="3" id="KW-1185">Reference proteome</keyword>
<dbReference type="InterPro" id="IPR001387">
    <property type="entry name" value="Cro/C1-type_HTH"/>
</dbReference>
<dbReference type="CDD" id="cd00093">
    <property type="entry name" value="HTH_XRE"/>
    <property type="match status" value="1"/>
</dbReference>
<name>A0ABS1M8X5_9NOCA</name>
<sequence length="279" mass="31563">MTDSLDEAKEALGARLRELRLDAGLSGTELAHRAGWHQTKVSKIEYGKTRPTDADIRTWCAHTRSEGQVADLIATARNIESAYLEWRRVLGTGVKRRQHASLRIESETQFMRVFHPYLIPGLLQTADYAEEVLRRVVEFHRIPDDIEAGVSKRLQRQQVLYRRDHSFHFLIAEQAIRTTVGSDQIMLGQMDRLLAAMGMPRVTIGIIPSMSRYQVPLSNFTLFDNQMVMVENVTAEMTITQPREIAVYGRAFDILTSQSVAGDPARSLIRTLIGERTAG</sequence>
<dbReference type="InterPro" id="IPR043917">
    <property type="entry name" value="DUF5753"/>
</dbReference>
<dbReference type="Pfam" id="PF19054">
    <property type="entry name" value="DUF5753"/>
    <property type="match status" value="1"/>
</dbReference>
<organism evidence="2 3">
    <name type="scientific">Nocardia acididurans</name>
    <dbReference type="NCBI Taxonomy" id="2802282"/>
    <lineage>
        <taxon>Bacteria</taxon>
        <taxon>Bacillati</taxon>
        <taxon>Actinomycetota</taxon>
        <taxon>Actinomycetes</taxon>
        <taxon>Mycobacteriales</taxon>
        <taxon>Nocardiaceae</taxon>
        <taxon>Nocardia</taxon>
    </lineage>
</organism>
<gene>
    <name evidence="2" type="ORF">JK358_22160</name>
</gene>
<accession>A0ABS1M8X5</accession>
<dbReference type="RefSeq" id="WP_201949734.1">
    <property type="nucleotide sequence ID" value="NZ_JAERRJ010000008.1"/>
</dbReference>
<evidence type="ECO:0000313" key="3">
    <source>
        <dbReference type="Proteomes" id="UP000602198"/>
    </source>
</evidence>
<dbReference type="Proteomes" id="UP000602198">
    <property type="component" value="Unassembled WGS sequence"/>
</dbReference>
<evidence type="ECO:0000313" key="2">
    <source>
        <dbReference type="EMBL" id="MBL1077107.1"/>
    </source>
</evidence>
<evidence type="ECO:0000259" key="1">
    <source>
        <dbReference type="PROSITE" id="PS50943"/>
    </source>
</evidence>
<proteinExistence type="predicted"/>
<dbReference type="SUPFAM" id="SSF47413">
    <property type="entry name" value="lambda repressor-like DNA-binding domains"/>
    <property type="match status" value="1"/>
</dbReference>